<keyword evidence="2" id="KW-0479">Metal-binding</keyword>
<dbReference type="Proteomes" id="UP000030651">
    <property type="component" value="Unassembled WGS sequence"/>
</dbReference>
<sequence length="781" mass="86720">MSSNPRRSRASRFASEDSDGLSLNTINCTLKKGATFHSSPTTFQKPSLPRRSQTNLDDVIIDESRRRAAQTIGNVDSILAGSIKSSWSDLSDESTPFPRNLLDHMVGTSCHEGKDATMSNSGRSRFNPRRRSPREHASDSGLGTSIASSKQEGKEAKSSGTVAAITRSAAIAGQDDGVLPLSDNAQQCIEQRILNPLLSRQSFKDFHSIVRDCPKRMREKQIVCLRDLEKTLLTYLAPVSQLLKDNGIWGNTYRALCLKGKAKTADLYLDFCTASILCIQATVEYLSPREQTQPHDRPYSPGYFTDLVASIEMYAEQLRKSRERQAAGEELDEMDVHPTDELKLSGGFADTGRPAELVRITKSGKAISIATGLPVEDADEDSKAPIRFKRSMSEQLEDEEEIMRSMARRKKNATPEELAPKKCKEPGCNKEFKRPCDLTKHEKTHSRPFKCSHKDCKYYNFGWPTQKEMERHENDKHSNAPVMFKCHFEPCPYKSKRESNCKQHMEKAHGWSYVRTKTNGKGGKAGSSAHPTPMITSLPTPSSGQSNSAMSPPENSFPTMDSYQDMILNYASSDQFNNDDIFAFDAPELTMDLSPVDNNTPSTDGHLTAFSGLSPDLSEQLNDFHDINTDLSDIYYGTIPAPTAAIYDKTVLPMDNFNFYPSPVEAVPQALNVPHISPAGHGNTMLYTPASMAESMVDEGFVEYDVNDQMSGQTMHNQMPDDFVLFDPKRADFAQGGQFFVDMDTTPSAAAGFTQPSSQDYSMDFSPDMDWMNTESGGGYN</sequence>
<keyword evidence="12" id="KW-1185">Reference proteome</keyword>
<feature type="region of interest" description="Disordered" evidence="9">
    <location>
        <begin position="518"/>
        <end position="556"/>
    </location>
</feature>
<dbReference type="AlphaFoldDB" id="W3XPW8"/>
<dbReference type="GO" id="GO:0005634">
    <property type="term" value="C:nucleus"/>
    <property type="evidence" value="ECO:0007669"/>
    <property type="project" value="UniProtKB-SubCell"/>
</dbReference>
<name>W3XPW8_PESFW</name>
<feature type="region of interest" description="Disordered" evidence="9">
    <location>
        <begin position="110"/>
        <end position="160"/>
    </location>
</feature>
<dbReference type="InParanoid" id="W3XPW8"/>
<dbReference type="InterPro" id="IPR036236">
    <property type="entry name" value="Znf_C2H2_sf"/>
</dbReference>
<dbReference type="STRING" id="1229662.W3XPW8"/>
<dbReference type="GO" id="GO:0008270">
    <property type="term" value="F:zinc ion binding"/>
    <property type="evidence" value="ECO:0007669"/>
    <property type="project" value="UniProtKB-KW"/>
</dbReference>
<dbReference type="eggNOG" id="ENOG502S2AR">
    <property type="taxonomic scope" value="Eukaryota"/>
</dbReference>
<evidence type="ECO:0000256" key="5">
    <source>
        <dbReference type="ARBA" id="ARBA00023015"/>
    </source>
</evidence>
<evidence type="ECO:0000313" key="12">
    <source>
        <dbReference type="Proteomes" id="UP000030651"/>
    </source>
</evidence>
<feature type="compositionally biased region" description="Basic residues" evidence="9">
    <location>
        <begin position="1"/>
        <end position="10"/>
    </location>
</feature>
<dbReference type="PROSITE" id="PS00028">
    <property type="entry name" value="ZINC_FINGER_C2H2_1"/>
    <property type="match status" value="1"/>
</dbReference>
<evidence type="ECO:0000256" key="7">
    <source>
        <dbReference type="ARBA" id="ARBA00023242"/>
    </source>
</evidence>
<reference evidence="12" key="1">
    <citation type="journal article" date="2015" name="BMC Genomics">
        <title>Genomic and transcriptomic analysis of the endophytic fungus Pestalotiopsis fici reveals its lifestyle and high potential for synthesis of natural products.</title>
        <authorList>
            <person name="Wang X."/>
            <person name="Zhang X."/>
            <person name="Liu L."/>
            <person name="Xiang M."/>
            <person name="Wang W."/>
            <person name="Sun X."/>
            <person name="Che Y."/>
            <person name="Guo L."/>
            <person name="Liu G."/>
            <person name="Guo L."/>
            <person name="Wang C."/>
            <person name="Yin W.B."/>
            <person name="Stadler M."/>
            <person name="Zhang X."/>
            <person name="Liu X."/>
        </authorList>
    </citation>
    <scope>NUCLEOTIDE SEQUENCE [LARGE SCALE GENOMIC DNA]</scope>
    <source>
        <strain evidence="12">W106-1 / CGMCC3.15140</strain>
    </source>
</reference>
<evidence type="ECO:0000256" key="2">
    <source>
        <dbReference type="ARBA" id="ARBA00022723"/>
    </source>
</evidence>
<dbReference type="InterPro" id="IPR051061">
    <property type="entry name" value="Zinc_finger_trans_reg"/>
</dbReference>
<dbReference type="RefSeq" id="XP_007828162.1">
    <property type="nucleotide sequence ID" value="XM_007829971.1"/>
</dbReference>
<dbReference type="PROSITE" id="PS50157">
    <property type="entry name" value="ZINC_FINGER_C2H2_2"/>
    <property type="match status" value="1"/>
</dbReference>
<feature type="compositionally biased region" description="Polar residues" evidence="9">
    <location>
        <begin position="534"/>
        <end position="556"/>
    </location>
</feature>
<dbReference type="EMBL" id="KI912109">
    <property type="protein sequence ID" value="ETS87562.1"/>
    <property type="molecule type" value="Genomic_DNA"/>
</dbReference>
<dbReference type="GeneID" id="19266403"/>
<dbReference type="HOGENOM" id="CLU_008243_0_0_1"/>
<comment type="subcellular location">
    <subcellularLocation>
        <location evidence="1">Nucleus</location>
    </subcellularLocation>
</comment>
<feature type="compositionally biased region" description="Polar residues" evidence="9">
    <location>
        <begin position="141"/>
        <end position="150"/>
    </location>
</feature>
<evidence type="ECO:0000256" key="9">
    <source>
        <dbReference type="SAM" id="MobiDB-lite"/>
    </source>
</evidence>
<dbReference type="PANTHER" id="PTHR46179:SF13">
    <property type="entry name" value="C2H2-TYPE DOMAIN-CONTAINING PROTEIN"/>
    <property type="match status" value="1"/>
</dbReference>
<keyword evidence="7" id="KW-0539">Nucleus</keyword>
<evidence type="ECO:0000256" key="3">
    <source>
        <dbReference type="ARBA" id="ARBA00022771"/>
    </source>
</evidence>
<evidence type="ECO:0000259" key="10">
    <source>
        <dbReference type="PROSITE" id="PS50157"/>
    </source>
</evidence>
<dbReference type="Gene3D" id="3.30.160.60">
    <property type="entry name" value="Classic Zinc Finger"/>
    <property type="match status" value="1"/>
</dbReference>
<protein>
    <recommendedName>
        <fullName evidence="10">C2H2-type domain-containing protein</fullName>
    </recommendedName>
</protein>
<keyword evidence="3 8" id="KW-0863">Zinc-finger</keyword>
<dbReference type="InterPro" id="IPR013087">
    <property type="entry name" value="Znf_C2H2_type"/>
</dbReference>
<dbReference type="GO" id="GO:0006357">
    <property type="term" value="P:regulation of transcription by RNA polymerase II"/>
    <property type="evidence" value="ECO:0007669"/>
    <property type="project" value="TreeGrafter"/>
</dbReference>
<organism evidence="11 12">
    <name type="scientific">Pestalotiopsis fici (strain W106-1 / CGMCC3.15140)</name>
    <dbReference type="NCBI Taxonomy" id="1229662"/>
    <lineage>
        <taxon>Eukaryota</taxon>
        <taxon>Fungi</taxon>
        <taxon>Dikarya</taxon>
        <taxon>Ascomycota</taxon>
        <taxon>Pezizomycotina</taxon>
        <taxon>Sordariomycetes</taxon>
        <taxon>Xylariomycetidae</taxon>
        <taxon>Amphisphaeriales</taxon>
        <taxon>Sporocadaceae</taxon>
        <taxon>Pestalotiopsis</taxon>
    </lineage>
</organism>
<accession>W3XPW8</accession>
<dbReference type="PANTHER" id="PTHR46179">
    <property type="entry name" value="ZINC FINGER PROTEIN"/>
    <property type="match status" value="1"/>
</dbReference>
<dbReference type="OrthoDB" id="9368434at2759"/>
<keyword evidence="6" id="KW-0804">Transcription</keyword>
<evidence type="ECO:0000256" key="6">
    <source>
        <dbReference type="ARBA" id="ARBA00023163"/>
    </source>
</evidence>
<evidence type="ECO:0000256" key="8">
    <source>
        <dbReference type="PROSITE-ProRule" id="PRU00042"/>
    </source>
</evidence>
<evidence type="ECO:0000256" key="1">
    <source>
        <dbReference type="ARBA" id="ARBA00004123"/>
    </source>
</evidence>
<dbReference type="KEGG" id="pfy:PFICI_01390"/>
<keyword evidence="4" id="KW-0862">Zinc</keyword>
<evidence type="ECO:0000313" key="11">
    <source>
        <dbReference type="EMBL" id="ETS87562.1"/>
    </source>
</evidence>
<keyword evidence="5" id="KW-0805">Transcription regulation</keyword>
<dbReference type="OMA" id="PMDINQK"/>
<dbReference type="SMART" id="SM00355">
    <property type="entry name" value="ZnF_C2H2"/>
    <property type="match status" value="3"/>
</dbReference>
<feature type="region of interest" description="Disordered" evidence="9">
    <location>
        <begin position="1"/>
        <end position="21"/>
    </location>
</feature>
<feature type="domain" description="C2H2-type" evidence="10">
    <location>
        <begin position="421"/>
        <end position="450"/>
    </location>
</feature>
<evidence type="ECO:0000256" key="4">
    <source>
        <dbReference type="ARBA" id="ARBA00022833"/>
    </source>
</evidence>
<proteinExistence type="predicted"/>
<dbReference type="SUPFAM" id="SSF57667">
    <property type="entry name" value="beta-beta-alpha zinc fingers"/>
    <property type="match status" value="1"/>
</dbReference>
<gene>
    <name evidence="11" type="ORF">PFICI_01390</name>
</gene>